<dbReference type="Proteomes" id="UP000000768">
    <property type="component" value="Chromosome 1"/>
</dbReference>
<evidence type="ECO:0000313" key="1">
    <source>
        <dbReference type="EMBL" id="OQU92966.1"/>
    </source>
</evidence>
<keyword evidence="2" id="KW-1185">Reference proteome</keyword>
<reference evidence="2" key="2">
    <citation type="journal article" date="2018" name="Plant J.">
        <title>The Sorghum bicolor reference genome: improved assembly, gene annotations, a transcriptome atlas, and signatures of genome organization.</title>
        <authorList>
            <person name="McCormick R.F."/>
            <person name="Truong S.K."/>
            <person name="Sreedasyam A."/>
            <person name="Jenkins J."/>
            <person name="Shu S."/>
            <person name="Sims D."/>
            <person name="Kennedy M."/>
            <person name="Amirebrahimi M."/>
            <person name="Weers B.D."/>
            <person name="McKinley B."/>
            <person name="Mattison A."/>
            <person name="Morishige D.T."/>
            <person name="Grimwood J."/>
            <person name="Schmutz J."/>
            <person name="Mullet J.E."/>
        </authorList>
    </citation>
    <scope>NUCLEOTIDE SEQUENCE [LARGE SCALE GENOMIC DNA]</scope>
    <source>
        <strain evidence="2">cv. BTx623</strain>
    </source>
</reference>
<proteinExistence type="predicted"/>
<dbReference type="AlphaFoldDB" id="A0A1Z5SAY1"/>
<name>A0A1Z5SAY1_SORBI</name>
<dbReference type="EMBL" id="CM000760">
    <property type="protein sequence ID" value="OQU92966.1"/>
    <property type="molecule type" value="Genomic_DNA"/>
</dbReference>
<reference evidence="1 2" key="1">
    <citation type="journal article" date="2009" name="Nature">
        <title>The Sorghum bicolor genome and the diversification of grasses.</title>
        <authorList>
            <person name="Paterson A.H."/>
            <person name="Bowers J.E."/>
            <person name="Bruggmann R."/>
            <person name="Dubchak I."/>
            <person name="Grimwood J."/>
            <person name="Gundlach H."/>
            <person name="Haberer G."/>
            <person name="Hellsten U."/>
            <person name="Mitros T."/>
            <person name="Poliakov A."/>
            <person name="Schmutz J."/>
            <person name="Spannagl M."/>
            <person name="Tang H."/>
            <person name="Wang X."/>
            <person name="Wicker T."/>
            <person name="Bharti A.K."/>
            <person name="Chapman J."/>
            <person name="Feltus F.A."/>
            <person name="Gowik U."/>
            <person name="Grigoriev I.V."/>
            <person name="Lyons E."/>
            <person name="Maher C.A."/>
            <person name="Martis M."/>
            <person name="Narechania A."/>
            <person name="Otillar R.P."/>
            <person name="Penning B.W."/>
            <person name="Salamov A.A."/>
            <person name="Wang Y."/>
            <person name="Zhang L."/>
            <person name="Carpita N.C."/>
            <person name="Freeling M."/>
            <person name="Gingle A.R."/>
            <person name="Hash C.T."/>
            <person name="Keller B."/>
            <person name="Klein P."/>
            <person name="Kresovich S."/>
            <person name="McCann M.C."/>
            <person name="Ming R."/>
            <person name="Peterson D.G."/>
            <person name="Mehboob-ur-Rahman"/>
            <person name="Ware D."/>
            <person name="Westhoff P."/>
            <person name="Mayer K.F."/>
            <person name="Messing J."/>
            <person name="Rokhsar D.S."/>
        </authorList>
    </citation>
    <scope>NUCLEOTIDE SEQUENCE [LARGE SCALE GENOMIC DNA]</scope>
    <source>
        <strain evidence="2">cv. BTx623</strain>
    </source>
</reference>
<sequence>MEGFLEAKSDGRIGRCRVQTPFPFSQEYPLRLLLWMWVAERGLGGETLAPARLPFVLQHPGPSKAWPLLQHSFLKRQKHVANEVCDGLRCWPTFNRKCLRPWHGQIRAWRSGWLAGRIDTLLAPWSGQIRAWRSGRLAGMHACAAVRSARLEQLRPCKLRPPVRAGLWWSEWLSFQNMRGLLRLDADARPPVDERRRRDPDTSAVLEKARGYVDEAANESCCDGAALPEQNLCRGDVEEQCPAAG</sequence>
<evidence type="ECO:0000313" key="2">
    <source>
        <dbReference type="Proteomes" id="UP000000768"/>
    </source>
</evidence>
<organism evidence="1 2">
    <name type="scientific">Sorghum bicolor</name>
    <name type="common">Sorghum</name>
    <name type="synonym">Sorghum vulgare</name>
    <dbReference type="NCBI Taxonomy" id="4558"/>
    <lineage>
        <taxon>Eukaryota</taxon>
        <taxon>Viridiplantae</taxon>
        <taxon>Streptophyta</taxon>
        <taxon>Embryophyta</taxon>
        <taxon>Tracheophyta</taxon>
        <taxon>Spermatophyta</taxon>
        <taxon>Magnoliopsida</taxon>
        <taxon>Liliopsida</taxon>
        <taxon>Poales</taxon>
        <taxon>Poaceae</taxon>
        <taxon>PACMAD clade</taxon>
        <taxon>Panicoideae</taxon>
        <taxon>Andropogonodae</taxon>
        <taxon>Andropogoneae</taxon>
        <taxon>Sorghinae</taxon>
        <taxon>Sorghum</taxon>
    </lineage>
</organism>
<dbReference type="InParanoid" id="A0A1Z5SAY1"/>
<dbReference type="Gramene" id="OQU92966">
    <property type="protein sequence ID" value="OQU92966"/>
    <property type="gene ID" value="SORBI_3001G448350"/>
</dbReference>
<protein>
    <submittedName>
        <fullName evidence="1">Uncharacterized protein</fullName>
    </submittedName>
</protein>
<gene>
    <name evidence="1" type="ORF">SORBI_3001G448350</name>
</gene>
<accession>A0A1Z5SAY1</accession>